<evidence type="ECO:0000313" key="2">
    <source>
        <dbReference type="EMBL" id="GBP53228.1"/>
    </source>
</evidence>
<organism evidence="2 3">
    <name type="scientific">Eumeta variegata</name>
    <name type="common">Bagworm moth</name>
    <name type="synonym">Eumeta japonica</name>
    <dbReference type="NCBI Taxonomy" id="151549"/>
    <lineage>
        <taxon>Eukaryota</taxon>
        <taxon>Metazoa</taxon>
        <taxon>Ecdysozoa</taxon>
        <taxon>Arthropoda</taxon>
        <taxon>Hexapoda</taxon>
        <taxon>Insecta</taxon>
        <taxon>Pterygota</taxon>
        <taxon>Neoptera</taxon>
        <taxon>Endopterygota</taxon>
        <taxon>Lepidoptera</taxon>
        <taxon>Glossata</taxon>
        <taxon>Ditrysia</taxon>
        <taxon>Tineoidea</taxon>
        <taxon>Psychidae</taxon>
        <taxon>Oiketicinae</taxon>
        <taxon>Eumeta</taxon>
    </lineage>
</organism>
<keyword evidence="3" id="KW-1185">Reference proteome</keyword>
<feature type="region of interest" description="Disordered" evidence="1">
    <location>
        <begin position="160"/>
        <end position="179"/>
    </location>
</feature>
<gene>
    <name evidence="2" type="ORF">EVAR_9005_1</name>
</gene>
<accession>A0A4C1WPB3</accession>
<proteinExistence type="predicted"/>
<protein>
    <submittedName>
        <fullName evidence="2">Uncharacterized protein</fullName>
    </submittedName>
</protein>
<sequence length="249" mass="27237">MLSNRSWTTVVVRGSRACEDAERSSVACSDLSRERGPFEAVESAFEAFIIIGGLAQGARVSRDKGRSVPPPAGAPQLVRSETTVANCESLRTPLAPGPRAVSRPRCVIIEFSTPPAAILHLFEVPHPEGPSTAPLAQKGSVHTVLDLLTRTNADSVRRCRRKPDEPEMNQSWSAHQRSSRSRVDDNVTFVDKVVRVGCVRPLSLFYSDASADGVEERSLVPRSRLHARLRRNGKMSHAFSCAQPSFIDL</sequence>
<reference evidence="2 3" key="1">
    <citation type="journal article" date="2019" name="Commun. Biol.">
        <title>The bagworm genome reveals a unique fibroin gene that provides high tensile strength.</title>
        <authorList>
            <person name="Kono N."/>
            <person name="Nakamura H."/>
            <person name="Ohtoshi R."/>
            <person name="Tomita M."/>
            <person name="Numata K."/>
            <person name="Arakawa K."/>
        </authorList>
    </citation>
    <scope>NUCLEOTIDE SEQUENCE [LARGE SCALE GENOMIC DNA]</scope>
</reference>
<dbReference type="Proteomes" id="UP000299102">
    <property type="component" value="Unassembled WGS sequence"/>
</dbReference>
<comment type="caution">
    <text evidence="2">The sequence shown here is derived from an EMBL/GenBank/DDBJ whole genome shotgun (WGS) entry which is preliminary data.</text>
</comment>
<dbReference type="AlphaFoldDB" id="A0A4C1WPB3"/>
<evidence type="ECO:0000313" key="3">
    <source>
        <dbReference type="Proteomes" id="UP000299102"/>
    </source>
</evidence>
<dbReference type="OrthoDB" id="10070851at2759"/>
<evidence type="ECO:0000256" key="1">
    <source>
        <dbReference type="SAM" id="MobiDB-lite"/>
    </source>
</evidence>
<dbReference type="EMBL" id="BGZK01000618">
    <property type="protein sequence ID" value="GBP53228.1"/>
    <property type="molecule type" value="Genomic_DNA"/>
</dbReference>
<name>A0A4C1WPB3_EUMVA</name>